<dbReference type="Pfam" id="PF13240">
    <property type="entry name" value="Zn_Ribbon_1"/>
    <property type="match status" value="1"/>
</dbReference>
<dbReference type="Gene3D" id="1.10.510.10">
    <property type="entry name" value="Transferase(Phosphotransferase) domain 1"/>
    <property type="match status" value="1"/>
</dbReference>
<dbReference type="InterPro" id="IPR008266">
    <property type="entry name" value="Tyr_kinase_AS"/>
</dbReference>
<evidence type="ECO:0000313" key="10">
    <source>
        <dbReference type="Proteomes" id="UP000823900"/>
    </source>
</evidence>
<dbReference type="GO" id="GO:0004674">
    <property type="term" value="F:protein serine/threonine kinase activity"/>
    <property type="evidence" value="ECO:0007669"/>
    <property type="project" value="TreeGrafter"/>
</dbReference>
<keyword evidence="7" id="KW-0472">Membrane</keyword>
<keyword evidence="4 5" id="KW-0067">ATP-binding</keyword>
<dbReference type="AlphaFoldDB" id="A0A9D2KP18"/>
<gene>
    <name evidence="9" type="ORF">IAA07_04950</name>
</gene>
<keyword evidence="7" id="KW-0812">Transmembrane</keyword>
<dbReference type="Pfam" id="PF00069">
    <property type="entry name" value="Pkinase"/>
    <property type="match status" value="1"/>
</dbReference>
<dbReference type="InterPro" id="IPR011009">
    <property type="entry name" value="Kinase-like_dom_sf"/>
</dbReference>
<name>A0A9D2KP18_9FIRM</name>
<evidence type="ECO:0000256" key="6">
    <source>
        <dbReference type="SAM" id="MobiDB-lite"/>
    </source>
</evidence>
<comment type="caution">
    <text evidence="9">The sequence shown here is derived from an EMBL/GenBank/DDBJ whole genome shotgun (WGS) entry which is preliminary data.</text>
</comment>
<sequence>MQNDDERTVLLNEEKEMTEKTVLLGSEEAYSSAETEENDREHTVVLGSGYADSQGDREETIFMGSGSVSLKKTSGPARRDYSPAEDRDWSAGTMDRCPNCMSELKAGAKFCPKCGFKIGTKPKEIYHLYPGMILAGRYMIGTVLGFGGFGVTYRAWDNKLNVMVAIKEFYPAGTVNRIPGEKQVILYTGKNRTEFMKGLERFLEEARNMAKFSNHPNIVNVFDYFEENGTAYIVMEFLNGISLREYMKQQGGRLRWDEAVLIVRSIIEALRNVHAAGILHRDISPDNIFMCVDGSVKLIDFGAARFSDGEEERTRSIQLKVGYAPPEQYRAKSRQGPYTDIYALGATMYRMVTGKVPEESLNRAVEDTLAAPRTLEPSIPEYLERAIMRAMALNPDFRFQNVNEFEDAILNKAQVLTIQETIRKRKRKRTIGIAAAAVILIGAAAAAGFIYNSKRSEALLAEAEISLWIPLRAGMEEADAQEIYETMISEFEKDYPQISFDISYMPEEEYQEQLGEAAEDGQLPTLFENSGAWEVSADSCEPLDGILERVNVEEYDYLDWYDTYFPEKDKMPLGFEAFVLYGNTTLADDESNFISSNDREAFLSGDSAAYVGPTSIYHQVQEALPGRYTVKALPDGEQEGEFTDLWSISKKASRAEKNAAERFLYYFLSERGQEILHVDNRGNLPLNKNQMKVYMEVNPEMDFLAQTEGDLTMVFLDDIEEEWDSLYQEICEDRESTAEYLNETN</sequence>
<evidence type="ECO:0000256" key="2">
    <source>
        <dbReference type="ARBA" id="ARBA00022741"/>
    </source>
</evidence>
<dbReference type="SUPFAM" id="SSF53850">
    <property type="entry name" value="Periplasmic binding protein-like II"/>
    <property type="match status" value="1"/>
</dbReference>
<dbReference type="PANTHER" id="PTHR43289:SF34">
    <property type="entry name" value="SERINE_THREONINE-PROTEIN KINASE YBDM-RELATED"/>
    <property type="match status" value="1"/>
</dbReference>
<dbReference type="CDD" id="cd14014">
    <property type="entry name" value="STKc_PknB_like"/>
    <property type="match status" value="1"/>
</dbReference>
<dbReference type="Proteomes" id="UP000823900">
    <property type="component" value="Unassembled WGS sequence"/>
</dbReference>
<dbReference type="InterPro" id="IPR006059">
    <property type="entry name" value="SBP"/>
</dbReference>
<feature type="region of interest" description="Disordered" evidence="6">
    <location>
        <begin position="64"/>
        <end position="88"/>
    </location>
</feature>
<dbReference type="EMBL" id="DWZA01000047">
    <property type="protein sequence ID" value="HJA70915.1"/>
    <property type="molecule type" value="Genomic_DNA"/>
</dbReference>
<evidence type="ECO:0000313" key="9">
    <source>
        <dbReference type="EMBL" id="HJA70915.1"/>
    </source>
</evidence>
<keyword evidence="7" id="KW-1133">Transmembrane helix</keyword>
<accession>A0A9D2KP18</accession>
<dbReference type="PROSITE" id="PS50011">
    <property type="entry name" value="PROTEIN_KINASE_DOM"/>
    <property type="match status" value="1"/>
</dbReference>
<dbReference type="GO" id="GO:0005524">
    <property type="term" value="F:ATP binding"/>
    <property type="evidence" value="ECO:0007669"/>
    <property type="project" value="UniProtKB-UniRule"/>
</dbReference>
<evidence type="ECO:0000256" key="5">
    <source>
        <dbReference type="PROSITE-ProRule" id="PRU10141"/>
    </source>
</evidence>
<keyword evidence="1" id="KW-0808">Transferase</keyword>
<dbReference type="SUPFAM" id="SSF56112">
    <property type="entry name" value="Protein kinase-like (PK-like)"/>
    <property type="match status" value="1"/>
</dbReference>
<dbReference type="InterPro" id="IPR017441">
    <property type="entry name" value="Protein_kinase_ATP_BS"/>
</dbReference>
<dbReference type="Pfam" id="PF13416">
    <property type="entry name" value="SBP_bac_8"/>
    <property type="match status" value="1"/>
</dbReference>
<feature type="transmembrane region" description="Helical" evidence="7">
    <location>
        <begin position="431"/>
        <end position="451"/>
    </location>
</feature>
<dbReference type="PANTHER" id="PTHR43289">
    <property type="entry name" value="MITOGEN-ACTIVATED PROTEIN KINASE KINASE KINASE 20-RELATED"/>
    <property type="match status" value="1"/>
</dbReference>
<evidence type="ECO:0000256" key="7">
    <source>
        <dbReference type="SAM" id="Phobius"/>
    </source>
</evidence>
<reference evidence="9" key="1">
    <citation type="journal article" date="2021" name="PeerJ">
        <title>Extensive microbial diversity within the chicken gut microbiome revealed by metagenomics and culture.</title>
        <authorList>
            <person name="Gilroy R."/>
            <person name="Ravi A."/>
            <person name="Getino M."/>
            <person name="Pursley I."/>
            <person name="Horton D.L."/>
            <person name="Alikhan N.F."/>
            <person name="Baker D."/>
            <person name="Gharbi K."/>
            <person name="Hall N."/>
            <person name="Watson M."/>
            <person name="Adriaenssens E.M."/>
            <person name="Foster-Nyarko E."/>
            <person name="Jarju S."/>
            <person name="Secka A."/>
            <person name="Antonio M."/>
            <person name="Oren A."/>
            <person name="Chaudhuri R.R."/>
            <person name="La Ragione R."/>
            <person name="Hildebrand F."/>
            <person name="Pallen M.J."/>
        </authorList>
    </citation>
    <scope>NUCLEOTIDE SEQUENCE</scope>
    <source>
        <strain evidence="9">CHK178-16964</strain>
    </source>
</reference>
<evidence type="ECO:0000256" key="4">
    <source>
        <dbReference type="ARBA" id="ARBA00022840"/>
    </source>
</evidence>
<keyword evidence="3" id="KW-0418">Kinase</keyword>
<keyword evidence="2 5" id="KW-0547">Nucleotide-binding</keyword>
<feature type="region of interest" description="Disordered" evidence="6">
    <location>
        <begin position="24"/>
        <end position="43"/>
    </location>
</feature>
<protein>
    <submittedName>
        <fullName evidence="9">Extracellular solute-binding protein</fullName>
    </submittedName>
</protein>
<evidence type="ECO:0000256" key="1">
    <source>
        <dbReference type="ARBA" id="ARBA00022679"/>
    </source>
</evidence>
<dbReference type="Gene3D" id="3.30.200.20">
    <property type="entry name" value="Phosphorylase Kinase, domain 1"/>
    <property type="match status" value="1"/>
</dbReference>
<feature type="domain" description="Protein kinase" evidence="8">
    <location>
        <begin position="138"/>
        <end position="410"/>
    </location>
</feature>
<dbReference type="InterPro" id="IPR026870">
    <property type="entry name" value="Zinc_ribbon_dom"/>
</dbReference>
<proteinExistence type="predicted"/>
<dbReference type="InterPro" id="IPR000719">
    <property type="entry name" value="Prot_kinase_dom"/>
</dbReference>
<reference evidence="9" key="2">
    <citation type="submission" date="2021-04" db="EMBL/GenBank/DDBJ databases">
        <authorList>
            <person name="Gilroy R."/>
        </authorList>
    </citation>
    <scope>NUCLEOTIDE SEQUENCE</scope>
    <source>
        <strain evidence="9">CHK178-16964</strain>
    </source>
</reference>
<dbReference type="PROSITE" id="PS00109">
    <property type="entry name" value="PROTEIN_KINASE_TYR"/>
    <property type="match status" value="1"/>
</dbReference>
<organism evidence="9 10">
    <name type="scientific">Candidatus Lachnoclostridium stercoravium</name>
    <dbReference type="NCBI Taxonomy" id="2838633"/>
    <lineage>
        <taxon>Bacteria</taxon>
        <taxon>Bacillati</taxon>
        <taxon>Bacillota</taxon>
        <taxon>Clostridia</taxon>
        <taxon>Lachnospirales</taxon>
        <taxon>Lachnospiraceae</taxon>
    </lineage>
</organism>
<dbReference type="PROSITE" id="PS00107">
    <property type="entry name" value="PROTEIN_KINASE_ATP"/>
    <property type="match status" value="1"/>
</dbReference>
<feature type="compositionally biased region" description="Basic and acidic residues" evidence="6">
    <location>
        <begin position="77"/>
        <end position="88"/>
    </location>
</feature>
<dbReference type="Gene3D" id="3.40.190.10">
    <property type="entry name" value="Periplasmic binding protein-like II"/>
    <property type="match status" value="2"/>
</dbReference>
<evidence type="ECO:0000256" key="3">
    <source>
        <dbReference type="ARBA" id="ARBA00022777"/>
    </source>
</evidence>
<evidence type="ECO:0000259" key="8">
    <source>
        <dbReference type="PROSITE" id="PS50011"/>
    </source>
</evidence>
<feature type="binding site" evidence="5">
    <location>
        <position position="167"/>
    </location>
    <ligand>
        <name>ATP</name>
        <dbReference type="ChEBI" id="CHEBI:30616"/>
    </ligand>
</feature>